<accession>A0AAQ4FAI2</accession>
<feature type="domain" description="UBA" evidence="2">
    <location>
        <begin position="305"/>
        <end position="352"/>
    </location>
</feature>
<feature type="domain" description="UMA" evidence="3">
    <location>
        <begin position="12"/>
        <end position="57"/>
    </location>
</feature>
<organism evidence="4 5">
    <name type="scientific">Amblyomma americanum</name>
    <name type="common">Lone star tick</name>
    <dbReference type="NCBI Taxonomy" id="6943"/>
    <lineage>
        <taxon>Eukaryota</taxon>
        <taxon>Metazoa</taxon>
        <taxon>Ecdysozoa</taxon>
        <taxon>Arthropoda</taxon>
        <taxon>Chelicerata</taxon>
        <taxon>Arachnida</taxon>
        <taxon>Acari</taxon>
        <taxon>Parasitiformes</taxon>
        <taxon>Ixodida</taxon>
        <taxon>Ixodoidea</taxon>
        <taxon>Ixodidae</taxon>
        <taxon>Amblyomminae</taxon>
        <taxon>Amblyomma</taxon>
    </lineage>
</organism>
<dbReference type="PANTHER" id="PTHR15960:SF5">
    <property type="entry name" value="LD44032P"/>
    <property type="match status" value="1"/>
</dbReference>
<dbReference type="InterPro" id="IPR038870">
    <property type="entry name" value="UBAP1"/>
</dbReference>
<evidence type="ECO:0000259" key="3">
    <source>
        <dbReference type="PROSITE" id="PS51497"/>
    </source>
</evidence>
<feature type="region of interest" description="Disordered" evidence="1">
    <location>
        <begin position="182"/>
        <end position="275"/>
    </location>
</feature>
<dbReference type="CDD" id="cd14287">
    <property type="entry name" value="UBA_At3g58460_like"/>
    <property type="match status" value="1"/>
</dbReference>
<dbReference type="SMART" id="SM00165">
    <property type="entry name" value="UBA"/>
    <property type="match status" value="3"/>
</dbReference>
<evidence type="ECO:0008006" key="6">
    <source>
        <dbReference type="Google" id="ProtNLM"/>
    </source>
</evidence>
<dbReference type="InterPro" id="IPR015940">
    <property type="entry name" value="UBA"/>
</dbReference>
<dbReference type="InterPro" id="IPR009060">
    <property type="entry name" value="UBA-like_sf"/>
</dbReference>
<dbReference type="InterPro" id="IPR023340">
    <property type="entry name" value="UMA"/>
</dbReference>
<evidence type="ECO:0000256" key="1">
    <source>
        <dbReference type="SAM" id="MobiDB-lite"/>
    </source>
</evidence>
<evidence type="ECO:0000313" key="4">
    <source>
        <dbReference type="EMBL" id="KAK8783811.1"/>
    </source>
</evidence>
<dbReference type="AlphaFoldDB" id="A0AAQ4FAI2"/>
<dbReference type="GO" id="GO:0000813">
    <property type="term" value="C:ESCRT I complex"/>
    <property type="evidence" value="ECO:0007669"/>
    <property type="project" value="InterPro"/>
</dbReference>
<dbReference type="EMBL" id="JARKHS020005144">
    <property type="protein sequence ID" value="KAK8783811.1"/>
    <property type="molecule type" value="Genomic_DNA"/>
</dbReference>
<dbReference type="Proteomes" id="UP001321473">
    <property type="component" value="Unassembled WGS sequence"/>
</dbReference>
<protein>
    <recommendedName>
        <fullName evidence="6">Ubiquitin-associated protein 1</fullName>
    </recommendedName>
</protein>
<gene>
    <name evidence="4" type="ORF">V5799_009819</name>
</gene>
<proteinExistence type="predicted"/>
<feature type="domain" description="UBA" evidence="2">
    <location>
        <begin position="353"/>
        <end position="385"/>
    </location>
</feature>
<evidence type="ECO:0000313" key="5">
    <source>
        <dbReference type="Proteomes" id="UP001321473"/>
    </source>
</evidence>
<dbReference type="GO" id="GO:0043162">
    <property type="term" value="P:ubiquitin-dependent protein catabolic process via the multivesicular body sorting pathway"/>
    <property type="evidence" value="ECO:0007669"/>
    <property type="project" value="InterPro"/>
</dbReference>
<dbReference type="SUPFAM" id="SSF46934">
    <property type="entry name" value="UBA-like"/>
    <property type="match status" value="2"/>
</dbReference>
<feature type="domain" description="UBA" evidence="2">
    <location>
        <begin position="277"/>
        <end position="302"/>
    </location>
</feature>
<comment type="caution">
    <text evidence="4">The sequence shown here is derived from an EMBL/GenBank/DDBJ whole genome shotgun (WGS) entry which is preliminary data.</text>
</comment>
<dbReference type="PROSITE" id="PS50030">
    <property type="entry name" value="UBA"/>
    <property type="match status" value="3"/>
</dbReference>
<dbReference type="InterPro" id="IPR042575">
    <property type="entry name" value="UBAP1_C"/>
</dbReference>
<dbReference type="GO" id="GO:0043130">
    <property type="term" value="F:ubiquitin binding"/>
    <property type="evidence" value="ECO:0007669"/>
    <property type="project" value="InterPro"/>
</dbReference>
<reference evidence="4 5" key="1">
    <citation type="journal article" date="2023" name="Arcadia Sci">
        <title>De novo assembly of a long-read Amblyomma americanum tick genome.</title>
        <authorList>
            <person name="Chou S."/>
            <person name="Poskanzer K.E."/>
            <person name="Rollins M."/>
            <person name="Thuy-Boun P.S."/>
        </authorList>
    </citation>
    <scope>NUCLEOTIDE SEQUENCE [LARGE SCALE GENOMIC DNA]</scope>
    <source>
        <strain evidence="4">F_SG_1</strain>
        <tissue evidence="4">Salivary glands</tissue>
    </source>
</reference>
<feature type="compositionally biased region" description="Low complexity" evidence="1">
    <location>
        <begin position="250"/>
        <end position="263"/>
    </location>
</feature>
<evidence type="ECO:0000259" key="2">
    <source>
        <dbReference type="PROSITE" id="PS50030"/>
    </source>
</evidence>
<keyword evidence="5" id="KW-1185">Reference proteome</keyword>
<dbReference type="PROSITE" id="PS51497">
    <property type="entry name" value="UMA"/>
    <property type="match status" value="1"/>
</dbReference>
<dbReference type="Pfam" id="PF00627">
    <property type="entry name" value="UBA"/>
    <property type="match status" value="1"/>
</dbReference>
<name>A0AAQ4FAI2_AMBAM</name>
<sequence length="385" mass="42168">MASSRKDGLCYLDGVHVKVSEKFRPPRRIVLPMGLTRNFYPQTLHENYNFDLELKTIEFAERYRQEQESKRQARTDRVAADIEQFTQLHAQERSGVGDVSPGTTNSVPVAVVTAATVTSASILQPAPAPETVSTAAAQPATTQKSFSLAEFENESSSPFDYVELQTINDLEELSSVFQGMTVQSPQAAPGKPEDPASVPAWQGPPVTEVPPAKEGDIKAPLHVSRSASDVRCSIDADANRRTVTPPAQPSPQSEPAQVEAQPQQEHDQAASKEAAVEMDSPLLRSLMDMGFDRHRSQRALQSQGSTDDKKVVEYLCQVQSLVDAGFSDVDAEEALQITTGNYEQALEFLQLQQQFLALGFKRDSISKALVEAQNDRDKALDLLLG</sequence>
<dbReference type="Gene3D" id="1.20.120.1920">
    <property type="entry name" value="UBAP1 SOUBA domain"/>
    <property type="match status" value="1"/>
</dbReference>
<dbReference type="PANTHER" id="PTHR15960">
    <property type="entry name" value="LD44032P"/>
    <property type="match status" value="1"/>
</dbReference>